<dbReference type="GO" id="GO:0030964">
    <property type="term" value="C:NADH dehydrogenase complex"/>
    <property type="evidence" value="ECO:0007669"/>
    <property type="project" value="TreeGrafter"/>
</dbReference>
<keyword evidence="5 9" id="KW-0812">Transmembrane</keyword>
<organism evidence="10">
    <name type="scientific">Pratylenchus vulnus</name>
    <name type="common">Walnut root-lesion nematode worm</name>
    <dbReference type="NCBI Taxonomy" id="45931"/>
    <lineage>
        <taxon>Eukaryota</taxon>
        <taxon>Metazoa</taxon>
        <taxon>Ecdysozoa</taxon>
        <taxon>Nematoda</taxon>
        <taxon>Chromadorea</taxon>
        <taxon>Rhabditida</taxon>
        <taxon>Tylenchina</taxon>
        <taxon>Tylenchomorpha</taxon>
        <taxon>Tylenchoidea</taxon>
        <taxon>Pratylenchidae</taxon>
        <taxon>Pratylenchinae</taxon>
        <taxon>Pratylenchus</taxon>
    </lineage>
</organism>
<keyword evidence="6 9" id="KW-1133">Transmembrane helix</keyword>
<gene>
    <name evidence="10" type="primary">ND3</name>
</gene>
<proteinExistence type="inferred from homology"/>
<keyword evidence="9 10" id="KW-0496">Mitochondrion</keyword>
<dbReference type="InterPro" id="IPR038430">
    <property type="entry name" value="NDAH_ubi_oxred_su3_sf"/>
</dbReference>
<dbReference type="GO" id="GO:0031966">
    <property type="term" value="C:mitochondrial membrane"/>
    <property type="evidence" value="ECO:0007669"/>
    <property type="project" value="UniProtKB-SubCell"/>
</dbReference>
<evidence type="ECO:0000256" key="7">
    <source>
        <dbReference type="ARBA" id="ARBA00023136"/>
    </source>
</evidence>
<reference evidence="10" key="1">
    <citation type="journal article" date="2013" name="BMC Evol. Biol.">
        <title>Comparative analysis of complete mitochondrial genome sequences confirms independent origins of plant-parasitic nematodes.</title>
        <authorList>
            <person name="Sultana T."/>
            <person name="Kim J."/>
            <person name="Lee S.H."/>
            <person name="Han H."/>
            <person name="Kim S."/>
            <person name="Min G.S."/>
            <person name="Nadler S.A."/>
            <person name="Park J.K."/>
        </authorList>
    </citation>
    <scope>NUCLEOTIDE SEQUENCE</scope>
</reference>
<feature type="transmembrane region" description="Helical" evidence="9">
    <location>
        <begin position="79"/>
        <end position="98"/>
    </location>
</feature>
<keyword evidence="7 9" id="KW-0472">Membrane</keyword>
<accession>M1E1L9</accession>
<dbReference type="PANTHER" id="PTHR11058">
    <property type="entry name" value="NADH-UBIQUINONE OXIDOREDUCTASE CHAIN 3"/>
    <property type="match status" value="1"/>
</dbReference>
<feature type="transmembrane region" description="Helical" evidence="9">
    <location>
        <begin position="48"/>
        <end position="72"/>
    </location>
</feature>
<dbReference type="InterPro" id="IPR000440">
    <property type="entry name" value="NADH_UbQ/plastoQ_OxRdtase_su3"/>
</dbReference>
<evidence type="ECO:0000256" key="3">
    <source>
        <dbReference type="ARBA" id="ARBA00021007"/>
    </source>
</evidence>
<dbReference type="GO" id="GO:0008137">
    <property type="term" value="F:NADH dehydrogenase (ubiquinone) activity"/>
    <property type="evidence" value="ECO:0007669"/>
    <property type="project" value="UniProtKB-UniRule"/>
</dbReference>
<evidence type="ECO:0000256" key="6">
    <source>
        <dbReference type="ARBA" id="ARBA00022989"/>
    </source>
</evidence>
<evidence type="ECO:0000256" key="4">
    <source>
        <dbReference type="ARBA" id="ARBA00022448"/>
    </source>
</evidence>
<evidence type="ECO:0000256" key="9">
    <source>
        <dbReference type="RuleBase" id="RU003640"/>
    </source>
</evidence>
<evidence type="ECO:0000313" key="10">
    <source>
        <dbReference type="EMBL" id="ACV96750.1"/>
    </source>
</evidence>
<dbReference type="PANTHER" id="PTHR11058:SF9">
    <property type="entry name" value="NADH-UBIQUINONE OXIDOREDUCTASE CHAIN 3"/>
    <property type="match status" value="1"/>
</dbReference>
<dbReference type="Pfam" id="PF00507">
    <property type="entry name" value="Oxidored_q4"/>
    <property type="match status" value="1"/>
</dbReference>
<sequence>MKLWLGFCCFFFGLVFLLMSFFLSQKSGSNQKKTSFESGFSTLGKVTLGYSLHFFFLVLVFVFFDLELIFLLVLVFTNYFYIFVFGLTMFLVILGFLIEWKIKKLIWFI</sequence>
<comment type="subcellular location">
    <subcellularLocation>
        <location evidence="1">Membrane</location>
    </subcellularLocation>
    <subcellularLocation>
        <location evidence="9">Mitochondrion membrane</location>
        <topology evidence="9">Multi-pass membrane protein</topology>
    </subcellularLocation>
</comment>
<comment type="similarity">
    <text evidence="2 9">Belongs to the complex I subunit 3 family.</text>
</comment>
<protein>
    <recommendedName>
        <fullName evidence="3 9">NADH-ubiquinone oxidoreductase chain 3</fullName>
        <ecNumber evidence="9">7.1.1.2</ecNumber>
    </recommendedName>
</protein>
<dbReference type="Gene3D" id="1.20.58.1610">
    <property type="entry name" value="NADH:ubiquinone/plastoquinone oxidoreductase, chain 3"/>
    <property type="match status" value="1"/>
</dbReference>
<dbReference type="EMBL" id="GQ332425">
    <property type="protein sequence ID" value="ACV96750.1"/>
    <property type="molecule type" value="Genomic_DNA"/>
</dbReference>
<name>M1E1L9_PRAVU</name>
<keyword evidence="9" id="KW-0679">Respiratory chain</keyword>
<evidence type="ECO:0000256" key="5">
    <source>
        <dbReference type="ARBA" id="ARBA00022692"/>
    </source>
</evidence>
<geneLocation type="mitochondrion" evidence="10"/>
<dbReference type="AlphaFoldDB" id="M1E1L9"/>
<keyword evidence="9" id="KW-0830">Ubiquinone</keyword>
<keyword evidence="9" id="KW-1278">Translocase</keyword>
<dbReference type="EC" id="7.1.1.2" evidence="9"/>
<evidence type="ECO:0000256" key="2">
    <source>
        <dbReference type="ARBA" id="ARBA00008472"/>
    </source>
</evidence>
<evidence type="ECO:0000256" key="1">
    <source>
        <dbReference type="ARBA" id="ARBA00004370"/>
    </source>
</evidence>
<comment type="function">
    <text evidence="9">Core subunit of the mitochondrial membrane respiratory chain NADH dehydrogenase (Complex I) which catalyzes electron transfer from NADH through the respiratory chain, using ubiquinone as an electron acceptor. Essential for the catalytic activity of complex I.</text>
</comment>
<keyword evidence="9" id="KW-0520">NAD</keyword>
<keyword evidence="9" id="KW-0249">Electron transport</keyword>
<keyword evidence="4 9" id="KW-0813">Transport</keyword>
<comment type="catalytic activity">
    <reaction evidence="8 9">
        <text>a ubiquinone + NADH + 5 H(+)(in) = a ubiquinol + NAD(+) + 4 H(+)(out)</text>
        <dbReference type="Rhea" id="RHEA:29091"/>
        <dbReference type="Rhea" id="RHEA-COMP:9565"/>
        <dbReference type="Rhea" id="RHEA-COMP:9566"/>
        <dbReference type="ChEBI" id="CHEBI:15378"/>
        <dbReference type="ChEBI" id="CHEBI:16389"/>
        <dbReference type="ChEBI" id="CHEBI:17976"/>
        <dbReference type="ChEBI" id="CHEBI:57540"/>
        <dbReference type="ChEBI" id="CHEBI:57945"/>
        <dbReference type="EC" id="7.1.1.2"/>
    </reaction>
</comment>
<evidence type="ECO:0000256" key="8">
    <source>
        <dbReference type="ARBA" id="ARBA00049551"/>
    </source>
</evidence>